<dbReference type="AlphaFoldDB" id="L1IP24"/>
<gene>
    <name evidence="2" type="ORF">GUITHDRAFT_115804</name>
</gene>
<name>L1IP24_GUITC</name>
<feature type="region of interest" description="Disordered" evidence="1">
    <location>
        <begin position="29"/>
        <end position="49"/>
    </location>
</feature>
<dbReference type="KEGG" id="gtt:GUITHDRAFT_115804"/>
<protein>
    <submittedName>
        <fullName evidence="2 3">Uncharacterized protein</fullName>
    </submittedName>
</protein>
<dbReference type="PaxDb" id="55529-EKX38041"/>
<evidence type="ECO:0000313" key="3">
    <source>
        <dbReference type="EnsemblProtists" id="EKX38041"/>
    </source>
</evidence>
<dbReference type="HOGENOM" id="CLU_1859091_0_0_1"/>
<feature type="region of interest" description="Disordered" evidence="1">
    <location>
        <begin position="84"/>
        <end position="108"/>
    </location>
</feature>
<sequence>MPKEVGMNFHKGQAPLPMVKSQYTSVTPHAAVGAHRRGTKRYPKGNGKVESRFQHESDMLVCFMKKERELFQAKNVSCRRYPWGGFVSQEKDPDGSGRSSNRSDDVPVVRPMCDFAEWENAQKEKMKTFTSSQRSRDK</sequence>
<evidence type="ECO:0000256" key="1">
    <source>
        <dbReference type="SAM" id="MobiDB-lite"/>
    </source>
</evidence>
<keyword evidence="4" id="KW-1185">Reference proteome</keyword>
<dbReference type="EnsemblProtists" id="EKX38041">
    <property type="protein sequence ID" value="EKX38041"/>
    <property type="gene ID" value="GUITHDRAFT_115804"/>
</dbReference>
<feature type="compositionally biased region" description="Basic and acidic residues" evidence="1">
    <location>
        <begin position="89"/>
        <end position="107"/>
    </location>
</feature>
<evidence type="ECO:0000313" key="2">
    <source>
        <dbReference type="EMBL" id="EKX38041.1"/>
    </source>
</evidence>
<proteinExistence type="predicted"/>
<accession>L1IP24</accession>
<feature type="compositionally biased region" description="Basic residues" evidence="1">
    <location>
        <begin position="34"/>
        <end position="43"/>
    </location>
</feature>
<dbReference type="GeneID" id="17294834"/>
<reference evidence="3" key="3">
    <citation type="submission" date="2016-03" db="UniProtKB">
        <authorList>
            <consortium name="EnsemblProtists"/>
        </authorList>
    </citation>
    <scope>IDENTIFICATION</scope>
</reference>
<reference evidence="4" key="2">
    <citation type="submission" date="2012-11" db="EMBL/GenBank/DDBJ databases">
        <authorList>
            <person name="Kuo A."/>
            <person name="Curtis B.A."/>
            <person name="Tanifuji G."/>
            <person name="Burki F."/>
            <person name="Gruber A."/>
            <person name="Irimia M."/>
            <person name="Maruyama S."/>
            <person name="Arias M.C."/>
            <person name="Ball S.G."/>
            <person name="Gile G.H."/>
            <person name="Hirakawa Y."/>
            <person name="Hopkins J.F."/>
            <person name="Rensing S.A."/>
            <person name="Schmutz J."/>
            <person name="Symeonidi A."/>
            <person name="Elias M."/>
            <person name="Eveleigh R.J."/>
            <person name="Herman E.K."/>
            <person name="Klute M.J."/>
            <person name="Nakayama T."/>
            <person name="Obornik M."/>
            <person name="Reyes-Prieto A."/>
            <person name="Armbrust E.V."/>
            <person name="Aves S.J."/>
            <person name="Beiko R.G."/>
            <person name="Coutinho P."/>
            <person name="Dacks J.B."/>
            <person name="Durnford D.G."/>
            <person name="Fast N.M."/>
            <person name="Green B.R."/>
            <person name="Grisdale C."/>
            <person name="Hempe F."/>
            <person name="Henrissat B."/>
            <person name="Hoppner M.P."/>
            <person name="Ishida K.-I."/>
            <person name="Kim E."/>
            <person name="Koreny L."/>
            <person name="Kroth P.G."/>
            <person name="Liu Y."/>
            <person name="Malik S.-B."/>
            <person name="Maier U.G."/>
            <person name="McRose D."/>
            <person name="Mock T."/>
            <person name="Neilson J.A."/>
            <person name="Onodera N.T."/>
            <person name="Poole A.M."/>
            <person name="Pritham E.J."/>
            <person name="Richards T.A."/>
            <person name="Rocap G."/>
            <person name="Roy S.W."/>
            <person name="Sarai C."/>
            <person name="Schaack S."/>
            <person name="Shirato S."/>
            <person name="Slamovits C.H."/>
            <person name="Spencer D.F."/>
            <person name="Suzuki S."/>
            <person name="Worden A.Z."/>
            <person name="Zauner S."/>
            <person name="Barry K."/>
            <person name="Bell C."/>
            <person name="Bharti A.K."/>
            <person name="Crow J.A."/>
            <person name="Grimwood J."/>
            <person name="Kramer R."/>
            <person name="Lindquist E."/>
            <person name="Lucas S."/>
            <person name="Salamov A."/>
            <person name="McFadden G.I."/>
            <person name="Lane C.E."/>
            <person name="Keeling P.J."/>
            <person name="Gray M.W."/>
            <person name="Grigoriev I.V."/>
            <person name="Archibald J.M."/>
        </authorList>
    </citation>
    <scope>NUCLEOTIDE SEQUENCE</scope>
    <source>
        <strain evidence="4">CCMP2712</strain>
    </source>
</reference>
<organism evidence="2">
    <name type="scientific">Guillardia theta (strain CCMP2712)</name>
    <name type="common">Cryptophyte</name>
    <dbReference type="NCBI Taxonomy" id="905079"/>
    <lineage>
        <taxon>Eukaryota</taxon>
        <taxon>Cryptophyceae</taxon>
        <taxon>Pyrenomonadales</taxon>
        <taxon>Geminigeraceae</taxon>
        <taxon>Guillardia</taxon>
    </lineage>
</organism>
<dbReference type="Proteomes" id="UP000011087">
    <property type="component" value="Unassembled WGS sequence"/>
</dbReference>
<dbReference type="RefSeq" id="XP_005825021.1">
    <property type="nucleotide sequence ID" value="XM_005824964.1"/>
</dbReference>
<evidence type="ECO:0000313" key="4">
    <source>
        <dbReference type="Proteomes" id="UP000011087"/>
    </source>
</evidence>
<dbReference type="EMBL" id="JH993052">
    <property type="protein sequence ID" value="EKX38041.1"/>
    <property type="molecule type" value="Genomic_DNA"/>
</dbReference>
<reference evidence="2 4" key="1">
    <citation type="journal article" date="2012" name="Nature">
        <title>Algal genomes reveal evolutionary mosaicism and the fate of nucleomorphs.</title>
        <authorList>
            <consortium name="DOE Joint Genome Institute"/>
            <person name="Curtis B.A."/>
            <person name="Tanifuji G."/>
            <person name="Burki F."/>
            <person name="Gruber A."/>
            <person name="Irimia M."/>
            <person name="Maruyama S."/>
            <person name="Arias M.C."/>
            <person name="Ball S.G."/>
            <person name="Gile G.H."/>
            <person name="Hirakawa Y."/>
            <person name="Hopkins J.F."/>
            <person name="Kuo A."/>
            <person name="Rensing S.A."/>
            <person name="Schmutz J."/>
            <person name="Symeonidi A."/>
            <person name="Elias M."/>
            <person name="Eveleigh R.J."/>
            <person name="Herman E.K."/>
            <person name="Klute M.J."/>
            <person name="Nakayama T."/>
            <person name="Obornik M."/>
            <person name="Reyes-Prieto A."/>
            <person name="Armbrust E.V."/>
            <person name="Aves S.J."/>
            <person name="Beiko R.G."/>
            <person name="Coutinho P."/>
            <person name="Dacks J.B."/>
            <person name="Durnford D.G."/>
            <person name="Fast N.M."/>
            <person name="Green B.R."/>
            <person name="Grisdale C.J."/>
            <person name="Hempel F."/>
            <person name="Henrissat B."/>
            <person name="Hoppner M.P."/>
            <person name="Ishida K."/>
            <person name="Kim E."/>
            <person name="Koreny L."/>
            <person name="Kroth P.G."/>
            <person name="Liu Y."/>
            <person name="Malik S.B."/>
            <person name="Maier U.G."/>
            <person name="McRose D."/>
            <person name="Mock T."/>
            <person name="Neilson J.A."/>
            <person name="Onodera N.T."/>
            <person name="Poole A.M."/>
            <person name="Pritham E.J."/>
            <person name="Richards T.A."/>
            <person name="Rocap G."/>
            <person name="Roy S.W."/>
            <person name="Sarai C."/>
            <person name="Schaack S."/>
            <person name="Shirato S."/>
            <person name="Slamovits C.H."/>
            <person name="Spencer D.F."/>
            <person name="Suzuki S."/>
            <person name="Worden A.Z."/>
            <person name="Zauner S."/>
            <person name="Barry K."/>
            <person name="Bell C."/>
            <person name="Bharti A.K."/>
            <person name="Crow J.A."/>
            <person name="Grimwood J."/>
            <person name="Kramer R."/>
            <person name="Lindquist E."/>
            <person name="Lucas S."/>
            <person name="Salamov A."/>
            <person name="McFadden G.I."/>
            <person name="Lane C.E."/>
            <person name="Keeling P.J."/>
            <person name="Gray M.W."/>
            <person name="Grigoriev I.V."/>
            <person name="Archibald J.M."/>
        </authorList>
    </citation>
    <scope>NUCLEOTIDE SEQUENCE</scope>
    <source>
        <strain evidence="2 4">CCMP2712</strain>
    </source>
</reference>